<gene>
    <name evidence="2" type="ORF">SAMN06295920_1374</name>
</gene>
<dbReference type="Proteomes" id="UP000189818">
    <property type="component" value="Unassembled WGS sequence"/>
</dbReference>
<proteinExistence type="predicted"/>
<evidence type="ECO:0000259" key="1">
    <source>
        <dbReference type="Pfam" id="PF22483"/>
    </source>
</evidence>
<dbReference type="PANTHER" id="PTHR35004:SF7">
    <property type="entry name" value="INTEGRASE PROTEIN"/>
    <property type="match status" value="1"/>
</dbReference>
<dbReference type="STRING" id="439228.SAMN06295920_1374"/>
<dbReference type="InterPro" id="IPR054353">
    <property type="entry name" value="IstA-like_C"/>
</dbReference>
<protein>
    <recommendedName>
        <fullName evidence="1">Transposase for insertion sequence element IS21-like C-terminal domain-containing protein</fullName>
    </recommendedName>
</protein>
<feature type="domain" description="Transposase for insertion sequence element IS21-like C-terminal" evidence="1">
    <location>
        <begin position="12"/>
        <end position="80"/>
    </location>
</feature>
<evidence type="ECO:0000313" key="2">
    <source>
        <dbReference type="EMBL" id="SKC15547.1"/>
    </source>
</evidence>
<evidence type="ECO:0000313" key="3">
    <source>
        <dbReference type="Proteomes" id="UP000189818"/>
    </source>
</evidence>
<reference evidence="3" key="1">
    <citation type="submission" date="2017-02" db="EMBL/GenBank/DDBJ databases">
        <authorList>
            <person name="Varghese N."/>
            <person name="Submissions S."/>
        </authorList>
    </citation>
    <scope>NUCLEOTIDE SEQUENCE [LARGE SCALE GENOMIC DNA]</scope>
    <source>
        <strain evidence="3">UM2</strain>
    </source>
</reference>
<sequence>MERPVLQPILAPFDGFHESEHAVTGTCLISFDRNRYSVMSRAARRTVQVRAYAGRIVIRCGEEIVGEHERHFGRNRTIYDPWHYLPVLAHKPGALRNGAPFQDWELPPSLHRLRRRLGHGDEADRRFVRVLSAVLTDGWSRSRRRCAKRWRAERSATT</sequence>
<dbReference type="EMBL" id="FUYM01000037">
    <property type="protein sequence ID" value="SKC15547.1"/>
    <property type="molecule type" value="Genomic_DNA"/>
</dbReference>
<accession>A0A1T5H4E2</accession>
<dbReference type="AlphaFoldDB" id="A0A1T5H4E2"/>
<name>A0A1T5H4E2_9SPHN</name>
<dbReference type="PANTHER" id="PTHR35004">
    <property type="entry name" value="TRANSPOSASE RV3428C-RELATED"/>
    <property type="match status" value="1"/>
</dbReference>
<keyword evidence="3" id="KW-1185">Reference proteome</keyword>
<organism evidence="2 3">
    <name type="scientific">Rhizorhabdus histidinilytica</name>
    <dbReference type="NCBI Taxonomy" id="439228"/>
    <lineage>
        <taxon>Bacteria</taxon>
        <taxon>Pseudomonadati</taxon>
        <taxon>Pseudomonadota</taxon>
        <taxon>Alphaproteobacteria</taxon>
        <taxon>Sphingomonadales</taxon>
        <taxon>Sphingomonadaceae</taxon>
        <taxon>Rhizorhabdus</taxon>
    </lineage>
</organism>
<dbReference type="Pfam" id="PF22483">
    <property type="entry name" value="Mu-transpos_C_2"/>
    <property type="match status" value="1"/>
</dbReference>